<accession>A0ABN8YHS4</accession>
<evidence type="ECO:0000313" key="3">
    <source>
        <dbReference type="Proteomes" id="UP001176941"/>
    </source>
</evidence>
<gene>
    <name evidence="2" type="ORF">MRATA1EN1_LOCUS9108</name>
</gene>
<protein>
    <submittedName>
        <fullName evidence="2">Uncharacterized protein</fullName>
    </submittedName>
</protein>
<evidence type="ECO:0000313" key="2">
    <source>
        <dbReference type="EMBL" id="CAI9160146.1"/>
    </source>
</evidence>
<dbReference type="Proteomes" id="UP001176941">
    <property type="component" value="Chromosome 2"/>
</dbReference>
<name>A0ABN8YHS4_RANTA</name>
<keyword evidence="3" id="KW-1185">Reference proteome</keyword>
<organism evidence="2 3">
    <name type="scientific">Rangifer tarandus platyrhynchus</name>
    <name type="common">Svalbard reindeer</name>
    <dbReference type="NCBI Taxonomy" id="3082113"/>
    <lineage>
        <taxon>Eukaryota</taxon>
        <taxon>Metazoa</taxon>
        <taxon>Chordata</taxon>
        <taxon>Craniata</taxon>
        <taxon>Vertebrata</taxon>
        <taxon>Euteleostomi</taxon>
        <taxon>Mammalia</taxon>
        <taxon>Eutheria</taxon>
        <taxon>Laurasiatheria</taxon>
        <taxon>Artiodactyla</taxon>
        <taxon>Ruminantia</taxon>
        <taxon>Pecora</taxon>
        <taxon>Cervidae</taxon>
        <taxon>Odocoileinae</taxon>
        <taxon>Rangifer</taxon>
    </lineage>
</organism>
<evidence type="ECO:0000256" key="1">
    <source>
        <dbReference type="SAM" id="MobiDB-lite"/>
    </source>
</evidence>
<reference evidence="2" key="1">
    <citation type="submission" date="2023-04" db="EMBL/GenBank/DDBJ databases">
        <authorList>
            <consortium name="ELIXIR-Norway"/>
        </authorList>
    </citation>
    <scope>NUCLEOTIDE SEQUENCE [LARGE SCALE GENOMIC DNA]</scope>
</reference>
<proteinExistence type="predicted"/>
<dbReference type="EMBL" id="OX459938">
    <property type="protein sequence ID" value="CAI9160146.1"/>
    <property type="molecule type" value="Genomic_DNA"/>
</dbReference>
<sequence length="205" mass="21939">MAAADARGRCASVSSPTGHLGASYPRLGNSAFRLKPRSVHAGEVAQLESRLHSCELYCLLLASGDLQQSPRVYENTGAALSYLDPKLSHQSVASGELFVDAVELRCSWGSRQNCSGSRKGGRRAESEWGGGRRPAAGQARPAERFFRTADSATGSAPPGARSLATLPAASQARPLEAEWRFLRTPCYRPVATLTTRLSLPVFGEH</sequence>
<feature type="region of interest" description="Disordered" evidence="1">
    <location>
        <begin position="112"/>
        <end position="141"/>
    </location>
</feature>